<comment type="subcellular location">
    <subcellularLocation>
        <location evidence="1">Membrane</location>
    </subcellularLocation>
</comment>
<evidence type="ECO:0000256" key="1">
    <source>
        <dbReference type="ARBA" id="ARBA00004370"/>
    </source>
</evidence>
<keyword evidence="4" id="KW-0812">Transmembrane</keyword>
<gene>
    <name evidence="5" type="ORF">RMCN_1413</name>
</gene>
<dbReference type="PANTHER" id="PTHR37042">
    <property type="entry name" value="OUTER MEMBRANE PROTEIN RV1973"/>
    <property type="match status" value="1"/>
</dbReference>
<sequence length="256" mass="26672">MSNRHRLPRRKRDDATDESAEKGTTPASEAVELTESTAETTTAAETTESAEGTASATTSEAAATTESAEASEPAATTESAEASESVETTESTGGRGINWARVFAFGVLPALALLLAGAAGYLKWVDNSVRNADAARAESVQVAKDSTVAMLSYKPDTVEQQLNDARSLLTGEFEESYTGLITDVVIPGAQQKQISAVASVPAAASVSAGPDEAVVLVFVNQTVVMGQDAPTDTASSVRVTLEKIDGRWLISKFDPV</sequence>
<accession>A0ABQ0KFQ9</accession>
<proteinExistence type="predicted"/>
<evidence type="ECO:0000313" key="5">
    <source>
        <dbReference type="EMBL" id="GAT08280.1"/>
    </source>
</evidence>
<evidence type="ECO:0000256" key="3">
    <source>
        <dbReference type="SAM" id="MobiDB-lite"/>
    </source>
</evidence>
<name>A0ABQ0KFQ9_MYCNV</name>
<comment type="caution">
    <text evidence="5">The sequence shown here is derived from an EMBL/GenBank/DDBJ whole genome shotgun (WGS) entry which is preliminary data.</text>
</comment>
<keyword evidence="6" id="KW-1185">Reference proteome</keyword>
<reference evidence="5 6" key="1">
    <citation type="journal article" date="2016" name="Genome Announc.">
        <title>Draft Genome Sequences of Five Rapidly Growing Mycobacterium Species, M. thermoresistibile, M. fortuitum subsp. acetamidolyticum, M. canariasense, M. brisbanense, and M. novocastrense.</title>
        <authorList>
            <person name="Katahira K."/>
            <person name="Ogura Y."/>
            <person name="Gotoh Y."/>
            <person name="Hayashi T."/>
        </authorList>
    </citation>
    <scope>NUCLEOTIDE SEQUENCE [LARGE SCALE GENOMIC DNA]</scope>
    <source>
        <strain evidence="5 6">JCM18114</strain>
    </source>
</reference>
<evidence type="ECO:0000256" key="4">
    <source>
        <dbReference type="SAM" id="Phobius"/>
    </source>
</evidence>
<feature type="compositionally biased region" description="Basic residues" evidence="3">
    <location>
        <begin position="1"/>
        <end position="10"/>
    </location>
</feature>
<feature type="compositionally biased region" description="Low complexity" evidence="3">
    <location>
        <begin position="27"/>
        <end position="92"/>
    </location>
</feature>
<keyword evidence="2 4" id="KW-0472">Membrane</keyword>
<dbReference type="Proteomes" id="UP000069773">
    <property type="component" value="Unassembled WGS sequence"/>
</dbReference>
<protein>
    <submittedName>
        <fullName evidence="5">MCE associated membrane protein</fullName>
    </submittedName>
</protein>
<feature type="transmembrane region" description="Helical" evidence="4">
    <location>
        <begin position="102"/>
        <end position="122"/>
    </location>
</feature>
<keyword evidence="4" id="KW-1133">Transmembrane helix</keyword>
<dbReference type="EMBL" id="BCTA01000021">
    <property type="protein sequence ID" value="GAT08280.1"/>
    <property type="molecule type" value="Genomic_DNA"/>
</dbReference>
<organism evidence="5 6">
    <name type="scientific">Mycolicibacterium novocastrense</name>
    <name type="common">Mycobacterium novocastrense</name>
    <dbReference type="NCBI Taxonomy" id="59813"/>
    <lineage>
        <taxon>Bacteria</taxon>
        <taxon>Bacillati</taxon>
        <taxon>Actinomycetota</taxon>
        <taxon>Actinomycetes</taxon>
        <taxon>Mycobacteriales</taxon>
        <taxon>Mycobacteriaceae</taxon>
        <taxon>Mycolicibacterium</taxon>
    </lineage>
</organism>
<evidence type="ECO:0000313" key="6">
    <source>
        <dbReference type="Proteomes" id="UP000069773"/>
    </source>
</evidence>
<dbReference type="RefSeq" id="WP_067387979.1">
    <property type="nucleotide sequence ID" value="NZ_BCTA01000021.1"/>
</dbReference>
<feature type="region of interest" description="Disordered" evidence="3">
    <location>
        <begin position="1"/>
        <end position="93"/>
    </location>
</feature>
<dbReference type="PANTHER" id="PTHR37042:SF4">
    <property type="entry name" value="OUTER MEMBRANE PROTEIN RV1973"/>
    <property type="match status" value="1"/>
</dbReference>
<evidence type="ECO:0000256" key="2">
    <source>
        <dbReference type="ARBA" id="ARBA00023136"/>
    </source>
</evidence>